<gene>
    <name evidence="3" type="ORF">HUK68_02930</name>
</gene>
<name>A0A6N1X2F5_9BURK</name>
<feature type="region of interest" description="Disordered" evidence="1">
    <location>
        <begin position="92"/>
        <end position="113"/>
    </location>
</feature>
<dbReference type="KEGG" id="aant:HUK68_02930"/>
<feature type="signal peptide" evidence="2">
    <location>
        <begin position="1"/>
        <end position="22"/>
    </location>
</feature>
<reference evidence="3 4" key="1">
    <citation type="submission" date="2020-06" db="EMBL/GenBank/DDBJ databases">
        <title>Acidovorax antarctica sp. nov., isolated from Corinth ice sheet soil, Antarctic Fields Peninsula.</title>
        <authorList>
            <person name="Xu Q."/>
            <person name="Peng F."/>
        </authorList>
    </citation>
    <scope>NUCLEOTIDE SEQUENCE [LARGE SCALE GENOMIC DNA]</scope>
    <source>
        <strain evidence="3 4">16-35-5</strain>
    </source>
</reference>
<proteinExistence type="predicted"/>
<keyword evidence="4" id="KW-1185">Reference proteome</keyword>
<dbReference type="RefSeq" id="WP_143218418.1">
    <property type="nucleotide sequence ID" value="NZ_CP054840.1"/>
</dbReference>
<keyword evidence="2" id="KW-0732">Signal</keyword>
<dbReference type="EMBL" id="CP054840">
    <property type="protein sequence ID" value="QKV51935.1"/>
    <property type="molecule type" value="Genomic_DNA"/>
</dbReference>
<evidence type="ECO:0000313" key="3">
    <source>
        <dbReference type="EMBL" id="QKV51935.1"/>
    </source>
</evidence>
<evidence type="ECO:0000256" key="2">
    <source>
        <dbReference type="SAM" id="SignalP"/>
    </source>
</evidence>
<accession>A0A6N1X2F5</accession>
<dbReference type="AlphaFoldDB" id="A0A6N1X2F5"/>
<evidence type="ECO:0000313" key="4">
    <source>
        <dbReference type="Proteomes" id="UP000509579"/>
    </source>
</evidence>
<dbReference type="Proteomes" id="UP000509579">
    <property type="component" value="Chromosome"/>
</dbReference>
<evidence type="ECO:0000256" key="1">
    <source>
        <dbReference type="SAM" id="MobiDB-lite"/>
    </source>
</evidence>
<protein>
    <submittedName>
        <fullName evidence="3">Uncharacterized protein</fullName>
    </submittedName>
</protein>
<feature type="chain" id="PRO_5026922835" evidence="2">
    <location>
        <begin position="23"/>
        <end position="113"/>
    </location>
</feature>
<organism evidence="3 4">
    <name type="scientific">Comamonas antarctica</name>
    <dbReference type="NCBI Taxonomy" id="2743470"/>
    <lineage>
        <taxon>Bacteria</taxon>
        <taxon>Pseudomonadati</taxon>
        <taxon>Pseudomonadota</taxon>
        <taxon>Betaproteobacteria</taxon>
        <taxon>Burkholderiales</taxon>
        <taxon>Comamonadaceae</taxon>
        <taxon>Comamonas</taxon>
    </lineage>
</organism>
<sequence>MSHRVQSAMLVLALLWQAISMVNPFAGAPRADQFEHLVVFTHVAHQANEDRFMHENASASHLHTDEGLMLAGLILTLALGVPSVPRADLIPEQAPRYSPPSLDGLLRPPMALA</sequence>